<name>A0ABU1XBU1_9NOCA</name>
<feature type="region of interest" description="Disordered" evidence="4">
    <location>
        <begin position="1"/>
        <end position="21"/>
    </location>
</feature>
<dbReference type="InterPro" id="IPR036390">
    <property type="entry name" value="WH_DNA-bd_sf"/>
</dbReference>
<feature type="region of interest" description="Disordered" evidence="4">
    <location>
        <begin position="230"/>
        <end position="249"/>
    </location>
</feature>
<dbReference type="SMART" id="SM00345">
    <property type="entry name" value="HTH_GNTR"/>
    <property type="match status" value="1"/>
</dbReference>
<comment type="caution">
    <text evidence="6">The sequence shown here is derived from an EMBL/GenBank/DDBJ whole genome shotgun (WGS) entry which is preliminary data.</text>
</comment>
<dbReference type="SUPFAM" id="SSF48008">
    <property type="entry name" value="GntR ligand-binding domain-like"/>
    <property type="match status" value="1"/>
</dbReference>
<dbReference type="SUPFAM" id="SSF46785">
    <property type="entry name" value="Winged helix' DNA-binding domain"/>
    <property type="match status" value="1"/>
</dbReference>
<dbReference type="EMBL" id="JAVDWW010000002">
    <property type="protein sequence ID" value="MDR7168013.1"/>
    <property type="molecule type" value="Genomic_DNA"/>
</dbReference>
<dbReference type="PANTHER" id="PTHR43537:SF24">
    <property type="entry name" value="GLUCONATE OPERON TRANSCRIPTIONAL REPRESSOR"/>
    <property type="match status" value="1"/>
</dbReference>
<gene>
    <name evidence="6" type="ORF">J2W56_001732</name>
</gene>
<dbReference type="InterPro" id="IPR036388">
    <property type="entry name" value="WH-like_DNA-bd_sf"/>
</dbReference>
<proteinExistence type="predicted"/>
<dbReference type="Pfam" id="PF07729">
    <property type="entry name" value="FCD"/>
    <property type="match status" value="1"/>
</dbReference>
<dbReference type="SMART" id="SM00895">
    <property type="entry name" value="FCD"/>
    <property type="match status" value="1"/>
</dbReference>
<dbReference type="Gene3D" id="1.10.10.10">
    <property type="entry name" value="Winged helix-like DNA-binding domain superfamily/Winged helix DNA-binding domain"/>
    <property type="match status" value="1"/>
</dbReference>
<dbReference type="Proteomes" id="UP001251217">
    <property type="component" value="Unassembled WGS sequence"/>
</dbReference>
<evidence type="ECO:0000256" key="1">
    <source>
        <dbReference type="ARBA" id="ARBA00023015"/>
    </source>
</evidence>
<dbReference type="RefSeq" id="WP_063010964.1">
    <property type="nucleotide sequence ID" value="NZ_JAVDWW010000002.1"/>
</dbReference>
<dbReference type="GO" id="GO:0003677">
    <property type="term" value="F:DNA binding"/>
    <property type="evidence" value="ECO:0007669"/>
    <property type="project" value="UniProtKB-KW"/>
</dbReference>
<sequence>MAAVRGEGSPGRSRRQRSQLSDQVAHELRARIMAGTLRPGDTIHLEDTAAELDVSITPLRDALLTLRGEGFVEPGARRGFVVSELSRDDVMDVFWLQRQIANELARRAARRLTPEASQRLDDRIGSLRAAVAGGDAEAISDAEFAFHRELNRLARAPKLASFQLKMGWYAPHRLYSVDRSWGEFAVASHERLVGAIRRADMDEIDAETRVLFADAAQRLLAHLDRVGMWEESTDGSGDDSPADRSAMRS</sequence>
<reference evidence="6 7" key="1">
    <citation type="submission" date="2023-07" db="EMBL/GenBank/DDBJ databases">
        <title>Sorghum-associated microbial communities from plants grown in Nebraska, USA.</title>
        <authorList>
            <person name="Schachtman D."/>
        </authorList>
    </citation>
    <scope>NUCLEOTIDE SEQUENCE [LARGE SCALE GENOMIC DNA]</scope>
    <source>
        <strain evidence="6 7">4272</strain>
    </source>
</reference>
<dbReference type="InterPro" id="IPR008920">
    <property type="entry name" value="TF_FadR/GntR_C"/>
</dbReference>
<dbReference type="InterPro" id="IPR000524">
    <property type="entry name" value="Tscrpt_reg_HTH_GntR"/>
</dbReference>
<evidence type="ECO:0000313" key="7">
    <source>
        <dbReference type="Proteomes" id="UP001251217"/>
    </source>
</evidence>
<dbReference type="PANTHER" id="PTHR43537">
    <property type="entry name" value="TRANSCRIPTIONAL REGULATOR, GNTR FAMILY"/>
    <property type="match status" value="1"/>
</dbReference>
<keyword evidence="7" id="KW-1185">Reference proteome</keyword>
<evidence type="ECO:0000259" key="5">
    <source>
        <dbReference type="PROSITE" id="PS50949"/>
    </source>
</evidence>
<evidence type="ECO:0000256" key="3">
    <source>
        <dbReference type="ARBA" id="ARBA00023163"/>
    </source>
</evidence>
<organism evidence="6 7">
    <name type="scientific">Nocardia kruczakiae</name>
    <dbReference type="NCBI Taxonomy" id="261477"/>
    <lineage>
        <taxon>Bacteria</taxon>
        <taxon>Bacillati</taxon>
        <taxon>Actinomycetota</taxon>
        <taxon>Actinomycetes</taxon>
        <taxon>Mycobacteriales</taxon>
        <taxon>Nocardiaceae</taxon>
        <taxon>Nocardia</taxon>
    </lineage>
</organism>
<dbReference type="PROSITE" id="PS50949">
    <property type="entry name" value="HTH_GNTR"/>
    <property type="match status" value="1"/>
</dbReference>
<evidence type="ECO:0000256" key="4">
    <source>
        <dbReference type="SAM" id="MobiDB-lite"/>
    </source>
</evidence>
<keyword evidence="2 6" id="KW-0238">DNA-binding</keyword>
<evidence type="ECO:0000256" key="2">
    <source>
        <dbReference type="ARBA" id="ARBA00023125"/>
    </source>
</evidence>
<feature type="compositionally biased region" description="Low complexity" evidence="4">
    <location>
        <begin position="1"/>
        <end position="11"/>
    </location>
</feature>
<dbReference type="InterPro" id="IPR011711">
    <property type="entry name" value="GntR_C"/>
</dbReference>
<accession>A0ABU1XBU1</accession>
<protein>
    <submittedName>
        <fullName evidence="6">DNA-binding GntR family transcriptional regulator</fullName>
    </submittedName>
</protein>
<keyword evidence="3" id="KW-0804">Transcription</keyword>
<feature type="domain" description="HTH gntR-type" evidence="5">
    <location>
        <begin position="18"/>
        <end position="85"/>
    </location>
</feature>
<dbReference type="Gene3D" id="1.20.120.530">
    <property type="entry name" value="GntR ligand-binding domain-like"/>
    <property type="match status" value="1"/>
</dbReference>
<keyword evidence="1" id="KW-0805">Transcription regulation</keyword>
<dbReference type="Pfam" id="PF00392">
    <property type="entry name" value="GntR"/>
    <property type="match status" value="1"/>
</dbReference>
<evidence type="ECO:0000313" key="6">
    <source>
        <dbReference type="EMBL" id="MDR7168013.1"/>
    </source>
</evidence>